<dbReference type="AlphaFoldDB" id="A0AAD6U1R6"/>
<proteinExistence type="predicted"/>
<sequence>SQGKALPTKGRPAAVAWWIGRARARDPPVTEVDVKRFSSDFVTWWRGMNPAWRRDGPLLQDEGGDLAVMKTSGINGFLSVLMALKWWRRALTGSASAEEWAACVDDVVWVLRQMAGQRDGATRE</sequence>
<dbReference type="Proteomes" id="UP001222325">
    <property type="component" value="Unassembled WGS sequence"/>
</dbReference>
<keyword evidence="2" id="KW-1185">Reference proteome</keyword>
<accession>A0AAD6U1R6</accession>
<protein>
    <submittedName>
        <fullName evidence="1">Uncharacterized protein</fullName>
    </submittedName>
</protein>
<evidence type="ECO:0000313" key="1">
    <source>
        <dbReference type="EMBL" id="KAJ7086003.1"/>
    </source>
</evidence>
<dbReference type="EMBL" id="JARJCN010000032">
    <property type="protein sequence ID" value="KAJ7086003.1"/>
    <property type="molecule type" value="Genomic_DNA"/>
</dbReference>
<name>A0AAD6U1R6_9AGAR</name>
<gene>
    <name evidence="1" type="ORF">B0H15DRAFT_742123</name>
</gene>
<evidence type="ECO:0000313" key="2">
    <source>
        <dbReference type="Proteomes" id="UP001222325"/>
    </source>
</evidence>
<comment type="caution">
    <text evidence="1">The sequence shown here is derived from an EMBL/GenBank/DDBJ whole genome shotgun (WGS) entry which is preliminary data.</text>
</comment>
<organism evidence="1 2">
    <name type="scientific">Mycena belliarum</name>
    <dbReference type="NCBI Taxonomy" id="1033014"/>
    <lineage>
        <taxon>Eukaryota</taxon>
        <taxon>Fungi</taxon>
        <taxon>Dikarya</taxon>
        <taxon>Basidiomycota</taxon>
        <taxon>Agaricomycotina</taxon>
        <taxon>Agaricomycetes</taxon>
        <taxon>Agaricomycetidae</taxon>
        <taxon>Agaricales</taxon>
        <taxon>Marasmiineae</taxon>
        <taxon>Mycenaceae</taxon>
        <taxon>Mycena</taxon>
    </lineage>
</organism>
<reference evidence="1" key="1">
    <citation type="submission" date="2023-03" db="EMBL/GenBank/DDBJ databases">
        <title>Massive genome expansion in bonnet fungi (Mycena s.s.) driven by repeated elements and novel gene families across ecological guilds.</title>
        <authorList>
            <consortium name="Lawrence Berkeley National Laboratory"/>
            <person name="Harder C.B."/>
            <person name="Miyauchi S."/>
            <person name="Viragh M."/>
            <person name="Kuo A."/>
            <person name="Thoen E."/>
            <person name="Andreopoulos B."/>
            <person name="Lu D."/>
            <person name="Skrede I."/>
            <person name="Drula E."/>
            <person name="Henrissat B."/>
            <person name="Morin E."/>
            <person name="Kohler A."/>
            <person name="Barry K."/>
            <person name="LaButti K."/>
            <person name="Morin E."/>
            <person name="Salamov A."/>
            <person name="Lipzen A."/>
            <person name="Mereny Z."/>
            <person name="Hegedus B."/>
            <person name="Baldrian P."/>
            <person name="Stursova M."/>
            <person name="Weitz H."/>
            <person name="Taylor A."/>
            <person name="Grigoriev I.V."/>
            <person name="Nagy L.G."/>
            <person name="Martin F."/>
            <person name="Kauserud H."/>
        </authorList>
    </citation>
    <scope>NUCLEOTIDE SEQUENCE</scope>
    <source>
        <strain evidence="1">CBHHK173m</strain>
    </source>
</reference>
<feature type="non-terminal residue" evidence="1">
    <location>
        <position position="124"/>
    </location>
</feature>
<feature type="non-terminal residue" evidence="1">
    <location>
        <position position="1"/>
    </location>
</feature>